<proteinExistence type="predicted"/>
<protein>
    <submittedName>
        <fullName evidence="1">Uncharacterized protein</fullName>
    </submittedName>
</protein>
<dbReference type="RefSeq" id="WP_035715168.1">
    <property type="nucleotide sequence ID" value="NZ_JGYG01000031.1"/>
</dbReference>
<dbReference type="Proteomes" id="UP000028826">
    <property type="component" value="Unassembled WGS sequence"/>
</dbReference>
<evidence type="ECO:0000313" key="1">
    <source>
        <dbReference type="EMBL" id="KFI25072.1"/>
    </source>
</evidence>
<reference evidence="1 2" key="1">
    <citation type="submission" date="2014-03" db="EMBL/GenBank/DDBJ databases">
        <title>Genome of Haematobacter massiliensis CCUG 47968.</title>
        <authorList>
            <person name="Wang D."/>
            <person name="Wang G."/>
        </authorList>
    </citation>
    <scope>NUCLEOTIDE SEQUENCE [LARGE SCALE GENOMIC DNA]</scope>
    <source>
        <strain evidence="1 2">CCUG 47968</strain>
    </source>
</reference>
<keyword evidence="2" id="KW-1185">Reference proteome</keyword>
<dbReference type="OrthoDB" id="7869953at2"/>
<dbReference type="EMBL" id="JGYG01000031">
    <property type="protein sequence ID" value="KFI25072.1"/>
    <property type="molecule type" value="Genomic_DNA"/>
</dbReference>
<comment type="caution">
    <text evidence="1">The sequence shown here is derived from an EMBL/GenBank/DDBJ whole genome shotgun (WGS) entry which is preliminary data.</text>
</comment>
<dbReference type="AlphaFoldDB" id="A0A086XSS2"/>
<gene>
    <name evidence="1" type="ORF">CN97_11415</name>
</gene>
<name>A0A086XSS2_9RHOB</name>
<accession>A0A086XSS2</accession>
<evidence type="ECO:0000313" key="2">
    <source>
        <dbReference type="Proteomes" id="UP000028826"/>
    </source>
</evidence>
<organism evidence="1 2">
    <name type="scientific">Haematobacter massiliensis</name>
    <dbReference type="NCBI Taxonomy" id="195105"/>
    <lineage>
        <taxon>Bacteria</taxon>
        <taxon>Pseudomonadati</taxon>
        <taxon>Pseudomonadota</taxon>
        <taxon>Alphaproteobacteria</taxon>
        <taxon>Rhodobacterales</taxon>
        <taxon>Paracoccaceae</taxon>
        <taxon>Haematobacter</taxon>
    </lineage>
</organism>
<sequence>MTDLAAETTSLKQTIWGIEAELDYQVSLAGAKDDDARIHALTDRLRKAHAELKEIERKVPKP</sequence>